<evidence type="ECO:0000256" key="5">
    <source>
        <dbReference type="ARBA" id="ARBA00023274"/>
    </source>
</evidence>
<accession>F2HHM4</accession>
<dbReference type="GeneID" id="10446996"/>
<dbReference type="RefSeq" id="XP_003239718.1">
    <property type="nucleotide sequence ID" value="XM_003239670.1"/>
</dbReference>
<dbReference type="FunFam" id="2.20.25.100:FF:000001">
    <property type="entry name" value="40S ribosomal protein S27"/>
    <property type="match status" value="1"/>
</dbReference>
<evidence type="ECO:0000313" key="6">
    <source>
        <dbReference type="EMBL" id="AEA38820.1"/>
    </source>
</evidence>
<dbReference type="InterPro" id="IPR023407">
    <property type="entry name" value="Ribosomal_eS27_Zn-bd_dom_sf"/>
</dbReference>
<dbReference type="GO" id="GO:0005840">
    <property type="term" value="C:ribosome"/>
    <property type="evidence" value="ECO:0007669"/>
    <property type="project" value="UniProtKB-KW"/>
</dbReference>
<dbReference type="GO" id="GO:0003735">
    <property type="term" value="F:structural constituent of ribosome"/>
    <property type="evidence" value="ECO:0007669"/>
    <property type="project" value="InterPro"/>
</dbReference>
<geneLocation type="nucleomorph" evidence="6"/>
<evidence type="ECO:0000256" key="3">
    <source>
        <dbReference type="ARBA" id="ARBA00022833"/>
    </source>
</evidence>
<evidence type="ECO:0000256" key="4">
    <source>
        <dbReference type="ARBA" id="ARBA00022980"/>
    </source>
</evidence>
<keyword evidence="3" id="KW-0862">Zinc</keyword>
<dbReference type="InterPro" id="IPR011332">
    <property type="entry name" value="Ribosomal_zn-bd"/>
</dbReference>
<dbReference type="HAMAP" id="MF_00371">
    <property type="entry name" value="Ribosomal_eS27"/>
    <property type="match status" value="1"/>
</dbReference>
<dbReference type="AlphaFoldDB" id="F2HHM4"/>
<protein>
    <submittedName>
        <fullName evidence="6">40S ribosomal protein S27</fullName>
    </submittedName>
</protein>
<dbReference type="Gene3D" id="2.20.25.100">
    <property type="entry name" value="Zn-binding ribosomal proteins"/>
    <property type="match status" value="1"/>
</dbReference>
<comment type="similarity">
    <text evidence="2">Belongs to the eukaryotic ribosomal protein eS27 family.</text>
</comment>
<keyword evidence="4 6" id="KW-0689">Ribosomal protein</keyword>
<dbReference type="Pfam" id="PF01667">
    <property type="entry name" value="Ribosomal_S27e"/>
    <property type="match status" value="1"/>
</dbReference>
<evidence type="ECO:0000256" key="2">
    <source>
        <dbReference type="ARBA" id="ARBA00010919"/>
    </source>
</evidence>
<dbReference type="Proteomes" id="UP000243423">
    <property type="component" value="Nucleomorph 1"/>
</dbReference>
<dbReference type="PANTHER" id="PTHR11594">
    <property type="entry name" value="40S RIBOSOMAL PROTEIN S27"/>
    <property type="match status" value="1"/>
</dbReference>
<keyword evidence="5" id="KW-0687">Ribonucleoprotein</keyword>
<dbReference type="EMBL" id="CP002172">
    <property type="protein sequence ID" value="AEA38820.1"/>
    <property type="molecule type" value="Genomic_DNA"/>
</dbReference>
<dbReference type="SUPFAM" id="SSF57829">
    <property type="entry name" value="Zn-binding ribosomal proteins"/>
    <property type="match status" value="1"/>
</dbReference>
<proteinExistence type="inferred from homology"/>
<sequence length="94" mass="11025">MNFPKINITIARHKEKTKHKLKRLIPSPNSFFMDVKCPGCLYDNIIFSHSQISIYCKKCNTIMCRPTGGKAMLMEGSSFCRKRKKRRLNLTRHH</sequence>
<gene>
    <name evidence="6" type="primary">rps27</name>
    <name evidence="6" type="ORF">CPARA_1gp162</name>
</gene>
<evidence type="ECO:0000313" key="7">
    <source>
        <dbReference type="Proteomes" id="UP000243423"/>
    </source>
</evidence>
<evidence type="ECO:0000256" key="1">
    <source>
        <dbReference type="ARBA" id="ARBA00001947"/>
    </source>
</evidence>
<comment type="cofactor">
    <cofactor evidence="1">
        <name>Zn(2+)</name>
        <dbReference type="ChEBI" id="CHEBI:29105"/>
    </cofactor>
</comment>
<keyword evidence="6" id="KW-0542">Nucleomorph</keyword>
<dbReference type="GO" id="GO:1990904">
    <property type="term" value="C:ribonucleoprotein complex"/>
    <property type="evidence" value="ECO:0007669"/>
    <property type="project" value="UniProtKB-KW"/>
</dbReference>
<dbReference type="InterPro" id="IPR000592">
    <property type="entry name" value="Ribosomal_eS27"/>
</dbReference>
<name>F2HHM4_9CRYP</name>
<reference evidence="6 7" key="1">
    <citation type="journal article" date="2011" name="Genome Biol. Evol.">
        <title>Complete nucleomorph genome sequence of the nonphotosynthetic alga Cryptomonas paramecium reveals a core nucleomorph gene set.</title>
        <authorList>
            <person name="Tanifuji G."/>
            <person name="Onodera N.T."/>
            <person name="Wheeler T.J."/>
            <person name="Dlutek M."/>
            <person name="Donaher N."/>
            <person name="Archibald J.M."/>
        </authorList>
    </citation>
    <scope>NUCLEOTIDE SEQUENCE [LARGE SCALE GENOMIC DNA]</scope>
    <source>
        <strain evidence="6 7">CCAP977/2A</strain>
    </source>
</reference>
<organism evidence="6 7">
    <name type="scientific">Cryptomonas paramaecium</name>
    <dbReference type="NCBI Taxonomy" id="2898"/>
    <lineage>
        <taxon>Eukaryota</taxon>
        <taxon>Cryptophyceae</taxon>
        <taxon>Cryptomonadales</taxon>
        <taxon>Cryptomonadaceae</taxon>
        <taxon>Cryptomonas</taxon>
    </lineage>
</organism>
<dbReference type="GO" id="GO:0006412">
    <property type="term" value="P:translation"/>
    <property type="evidence" value="ECO:0007669"/>
    <property type="project" value="InterPro"/>
</dbReference>